<dbReference type="PROSITE" id="PS50943">
    <property type="entry name" value="HTH_CROC1"/>
    <property type="match status" value="1"/>
</dbReference>
<evidence type="ECO:0000256" key="1">
    <source>
        <dbReference type="ARBA" id="ARBA00023015"/>
    </source>
</evidence>
<feature type="domain" description="HTH cro/C1-type" evidence="5">
    <location>
        <begin position="4"/>
        <end position="51"/>
    </location>
</feature>
<dbReference type="Pfam" id="PF00532">
    <property type="entry name" value="Peripla_BP_1"/>
    <property type="match status" value="1"/>
</dbReference>
<dbReference type="SMART" id="SM00354">
    <property type="entry name" value="HTH_LACI"/>
    <property type="match status" value="1"/>
</dbReference>
<dbReference type="InterPro" id="IPR001387">
    <property type="entry name" value="Cro/C1-type_HTH"/>
</dbReference>
<proteinExistence type="predicted"/>
<dbReference type="InterPro" id="IPR001761">
    <property type="entry name" value="Peripla_BP/Lac1_sug-bd_dom"/>
</dbReference>
<dbReference type="Gene3D" id="1.10.260.40">
    <property type="entry name" value="lambda repressor-like DNA-binding domains"/>
    <property type="match status" value="1"/>
</dbReference>
<organism evidence="6 7">
    <name type="scientific">Fusicatenibacter saccharivorans</name>
    <dbReference type="NCBI Taxonomy" id="1150298"/>
    <lineage>
        <taxon>Bacteria</taxon>
        <taxon>Bacillati</taxon>
        <taxon>Bacillota</taxon>
        <taxon>Clostridia</taxon>
        <taxon>Lachnospirales</taxon>
        <taxon>Lachnospiraceae</taxon>
        <taxon>Fusicatenibacter</taxon>
    </lineage>
</organism>
<dbReference type="RefSeq" id="WP_118601474.1">
    <property type="nucleotide sequence ID" value="NZ_JAAINI010000017.1"/>
</dbReference>
<keyword evidence="1" id="KW-0805">Transcription regulation</keyword>
<reference evidence="6 7" key="1">
    <citation type="journal article" date="2020" name="Cell Host Microbe">
        <title>Functional and Genomic Variation between Human-Derived Isolates of Lachnospiraceae Reveals Inter- and Intra-Species Diversity.</title>
        <authorList>
            <person name="Sorbara M.T."/>
            <person name="Littmann E.R."/>
            <person name="Fontana E."/>
            <person name="Moody T.U."/>
            <person name="Kohout C.E."/>
            <person name="Gjonbalaj M."/>
            <person name="Eaton V."/>
            <person name="Seok R."/>
            <person name="Leiner I.M."/>
            <person name="Pamer E.G."/>
        </authorList>
    </citation>
    <scope>NUCLEOTIDE SEQUENCE [LARGE SCALE GENOMIC DNA]</scope>
    <source>
        <strain evidence="6 7">MSK.14.54</strain>
    </source>
</reference>
<name>A0ABX2GJ00_9FIRM</name>
<evidence type="ECO:0000313" key="7">
    <source>
        <dbReference type="Proteomes" id="UP000768180"/>
    </source>
</evidence>
<dbReference type="Proteomes" id="UP000768180">
    <property type="component" value="Unassembled WGS sequence"/>
</dbReference>
<dbReference type="Pfam" id="PF00356">
    <property type="entry name" value="LacI"/>
    <property type="match status" value="1"/>
</dbReference>
<dbReference type="CDD" id="cd06267">
    <property type="entry name" value="PBP1_LacI_sugar_binding-like"/>
    <property type="match status" value="1"/>
</dbReference>
<dbReference type="PANTHER" id="PTHR30146">
    <property type="entry name" value="LACI-RELATED TRANSCRIPTIONAL REPRESSOR"/>
    <property type="match status" value="1"/>
</dbReference>
<gene>
    <name evidence="6" type="ORF">G5B05_14710</name>
</gene>
<evidence type="ECO:0000256" key="3">
    <source>
        <dbReference type="ARBA" id="ARBA00023163"/>
    </source>
</evidence>
<evidence type="ECO:0000313" key="6">
    <source>
        <dbReference type="EMBL" id="NSE17613.1"/>
    </source>
</evidence>
<dbReference type="PROSITE" id="PS50932">
    <property type="entry name" value="HTH_LACI_2"/>
    <property type="match status" value="1"/>
</dbReference>
<dbReference type="InterPro" id="IPR046335">
    <property type="entry name" value="LacI/GalR-like_sensor"/>
</dbReference>
<dbReference type="PANTHER" id="PTHR30146:SF24">
    <property type="entry name" value="XYLOSE OPERON REGULATORY PROTEIN"/>
    <property type="match status" value="1"/>
</dbReference>
<comment type="caution">
    <text evidence="6">The sequence shown here is derived from an EMBL/GenBank/DDBJ whole genome shotgun (WGS) entry which is preliminary data.</text>
</comment>
<dbReference type="InterPro" id="IPR028082">
    <property type="entry name" value="Peripla_BP_I"/>
</dbReference>
<accession>A0ABX2GJ00</accession>
<sequence>MSAEKNITRKDVAEKAGVSVSVVSRVLNNSGYVDKEKKKKIIKIAEQLGYIPNPIAMALQTRRTYQIIFFCNDLTGAYYNQMYHGMAKTAKERGYHLLLQKDYDFESVKKILADGIIFPTENVAQDYAETVGKNYRLPTVTISFDPSAIFAKPMPSVVIENQKIINASIDYLIQKGHKKIGMLLPFDYGYANSRYKAWKERMKMESIFLGGGVETNYEHYIINCGKPEEENKKKDYRYLGPYQSESEGFVYYDLFKVGYEAANLYKSSKYKATALICFNDDLAQGFIAGLQAIGLRVPEDISVMGIDGIFTRNHFKPKLTTMSIYPERQGAKCVEVLIDMLEGKKYKYMNYSPYGILEGETVKDLK</sequence>
<keyword evidence="2" id="KW-0238">DNA-binding</keyword>
<dbReference type="Gene3D" id="3.40.50.2300">
    <property type="match status" value="2"/>
</dbReference>
<keyword evidence="3" id="KW-0804">Transcription</keyword>
<protein>
    <submittedName>
        <fullName evidence="6">LacI family transcriptional regulator</fullName>
    </submittedName>
</protein>
<dbReference type="InterPro" id="IPR010982">
    <property type="entry name" value="Lambda_DNA-bd_dom_sf"/>
</dbReference>
<dbReference type="Pfam" id="PF13377">
    <property type="entry name" value="Peripla_BP_3"/>
    <property type="match status" value="1"/>
</dbReference>
<evidence type="ECO:0000256" key="2">
    <source>
        <dbReference type="ARBA" id="ARBA00023125"/>
    </source>
</evidence>
<feature type="domain" description="HTH lacI-type" evidence="4">
    <location>
        <begin position="7"/>
        <end position="61"/>
    </location>
</feature>
<evidence type="ECO:0000259" key="5">
    <source>
        <dbReference type="PROSITE" id="PS50943"/>
    </source>
</evidence>
<dbReference type="EMBL" id="JAAITQ010000038">
    <property type="protein sequence ID" value="NSE17613.1"/>
    <property type="molecule type" value="Genomic_DNA"/>
</dbReference>
<evidence type="ECO:0000259" key="4">
    <source>
        <dbReference type="PROSITE" id="PS50932"/>
    </source>
</evidence>
<dbReference type="InterPro" id="IPR000843">
    <property type="entry name" value="HTH_LacI"/>
</dbReference>
<dbReference type="SUPFAM" id="SSF47413">
    <property type="entry name" value="lambda repressor-like DNA-binding domains"/>
    <property type="match status" value="1"/>
</dbReference>
<dbReference type="SUPFAM" id="SSF53822">
    <property type="entry name" value="Periplasmic binding protein-like I"/>
    <property type="match status" value="1"/>
</dbReference>
<keyword evidence="7" id="KW-1185">Reference proteome</keyword>